<reference evidence="1" key="1">
    <citation type="submission" date="2015-12" db="EMBL/GenBank/DDBJ databases">
        <title>De novo transcriptome assembly of four potential Pierce s Disease insect vectors from Arizona vineyards.</title>
        <authorList>
            <person name="Tassone E.E."/>
        </authorList>
    </citation>
    <scope>NUCLEOTIDE SEQUENCE</scope>
</reference>
<name>A0A1B6EA78_9HEMI</name>
<feature type="non-terminal residue" evidence="1">
    <location>
        <position position="136"/>
    </location>
</feature>
<organism evidence="1">
    <name type="scientific">Clastoptera arizonana</name>
    <name type="common">Arizona spittle bug</name>
    <dbReference type="NCBI Taxonomy" id="38151"/>
    <lineage>
        <taxon>Eukaryota</taxon>
        <taxon>Metazoa</taxon>
        <taxon>Ecdysozoa</taxon>
        <taxon>Arthropoda</taxon>
        <taxon>Hexapoda</taxon>
        <taxon>Insecta</taxon>
        <taxon>Pterygota</taxon>
        <taxon>Neoptera</taxon>
        <taxon>Paraneoptera</taxon>
        <taxon>Hemiptera</taxon>
        <taxon>Auchenorrhyncha</taxon>
        <taxon>Cercopoidea</taxon>
        <taxon>Clastopteridae</taxon>
        <taxon>Clastoptera</taxon>
    </lineage>
</organism>
<accession>A0A1B6EA78</accession>
<dbReference type="EMBL" id="GEDC01002481">
    <property type="protein sequence ID" value="JAS34817.1"/>
    <property type="molecule type" value="Transcribed_RNA"/>
</dbReference>
<sequence length="136" mass="15595">LVLMISTSTMSATAYFVIFLSVFVQSVILENSTNELWENFERSTKNEQHFMISDLEYIVSTLKTTLANLINNSYSLIRNIITKGKSDSFSINSSEYDLQCIQNITDTNDFDYEIYYLGLNYSGCLNASQFNDELKI</sequence>
<proteinExistence type="predicted"/>
<dbReference type="AlphaFoldDB" id="A0A1B6EA78"/>
<evidence type="ECO:0000313" key="1">
    <source>
        <dbReference type="EMBL" id="JAS34817.1"/>
    </source>
</evidence>
<feature type="non-terminal residue" evidence="1">
    <location>
        <position position="1"/>
    </location>
</feature>
<protein>
    <submittedName>
        <fullName evidence="1">Uncharacterized protein</fullName>
    </submittedName>
</protein>
<gene>
    <name evidence="1" type="ORF">g.36176</name>
</gene>